<reference evidence="1" key="1">
    <citation type="submission" date="2014-12" db="EMBL/GenBank/DDBJ databases">
        <title>Insight into the proteome of Arion vulgaris.</title>
        <authorList>
            <person name="Aradska J."/>
            <person name="Bulat T."/>
            <person name="Smidak R."/>
            <person name="Sarate P."/>
            <person name="Gangsoo J."/>
            <person name="Sialana F."/>
            <person name="Bilban M."/>
            <person name="Lubec G."/>
        </authorList>
    </citation>
    <scope>NUCLEOTIDE SEQUENCE</scope>
    <source>
        <tissue evidence="1">Skin</tissue>
    </source>
</reference>
<dbReference type="EMBL" id="HACG01048511">
    <property type="protein sequence ID" value="CEK95376.1"/>
    <property type="molecule type" value="Transcribed_RNA"/>
</dbReference>
<feature type="non-terminal residue" evidence="1">
    <location>
        <position position="1"/>
    </location>
</feature>
<name>A0A0B7BSK9_9EUPU</name>
<protein>
    <submittedName>
        <fullName evidence="1">Uncharacterized protein</fullName>
    </submittedName>
</protein>
<accession>A0A0B7BSK9</accession>
<gene>
    <name evidence="1" type="primary">ORF206664</name>
</gene>
<organism evidence="1">
    <name type="scientific">Arion vulgaris</name>
    <dbReference type="NCBI Taxonomy" id="1028688"/>
    <lineage>
        <taxon>Eukaryota</taxon>
        <taxon>Metazoa</taxon>
        <taxon>Spiralia</taxon>
        <taxon>Lophotrochozoa</taxon>
        <taxon>Mollusca</taxon>
        <taxon>Gastropoda</taxon>
        <taxon>Heterobranchia</taxon>
        <taxon>Euthyneura</taxon>
        <taxon>Panpulmonata</taxon>
        <taxon>Eupulmonata</taxon>
        <taxon>Stylommatophora</taxon>
        <taxon>Helicina</taxon>
        <taxon>Arionoidea</taxon>
        <taxon>Arionidae</taxon>
        <taxon>Arion</taxon>
    </lineage>
</organism>
<evidence type="ECO:0000313" key="1">
    <source>
        <dbReference type="EMBL" id="CEK95376.1"/>
    </source>
</evidence>
<sequence length="89" mass="10521">EYIERQQMQWFGHLMRMEYNQPPITAYNKKRSGTRAKGRPRKRWIDNIKTTLNKHGYNTRTTHLALESKLKFPPPTFNCKSGQSIPLST</sequence>
<proteinExistence type="predicted"/>
<dbReference type="AlphaFoldDB" id="A0A0B7BSK9"/>